<dbReference type="SUPFAM" id="SSF55048">
    <property type="entry name" value="Probable ACP-binding domain of malonyl-CoA ACP transacylase"/>
    <property type="match status" value="1"/>
</dbReference>
<keyword evidence="5" id="KW-0045">Antibiotic biosynthesis</keyword>
<dbReference type="Gene3D" id="3.30.70.3290">
    <property type="match status" value="1"/>
</dbReference>
<evidence type="ECO:0000256" key="2">
    <source>
        <dbReference type="ARBA" id="ARBA00022450"/>
    </source>
</evidence>
<dbReference type="InterPro" id="IPR041618">
    <property type="entry name" value="PKS_DE"/>
</dbReference>
<dbReference type="Gene3D" id="6.10.140.1830">
    <property type="match status" value="1"/>
</dbReference>
<dbReference type="Pfam" id="PF18369">
    <property type="entry name" value="PKS_DE"/>
    <property type="match status" value="1"/>
</dbReference>
<dbReference type="InterPro" id="IPR050091">
    <property type="entry name" value="PKS_NRPS_Biosynth_Enz"/>
</dbReference>
<gene>
    <name evidence="11" type="ORF">ACFQO7_36850</name>
</gene>
<dbReference type="SUPFAM" id="SSF47336">
    <property type="entry name" value="ACP-like"/>
    <property type="match status" value="1"/>
</dbReference>
<dbReference type="InterPro" id="IPR016036">
    <property type="entry name" value="Malonyl_transacylase_ACP-bd"/>
</dbReference>
<dbReference type="PANTHER" id="PTHR43775">
    <property type="entry name" value="FATTY ACID SYNTHASE"/>
    <property type="match status" value="1"/>
</dbReference>
<evidence type="ECO:0000256" key="1">
    <source>
        <dbReference type="ARBA" id="ARBA00001957"/>
    </source>
</evidence>
<keyword evidence="4" id="KW-0808">Transferase</keyword>
<sequence length="2028" mass="210610">MADEDKLREYLKRAVADARDARRRLREIEQRRREPIAIVGMACRFPGEVDSPEQLWDLVAAGGDAIGPFPADRDWDLAGLFDADPDAIGKTYAREGGFLHDAAEFDATFFGISPREALGMDPQQRLLLETAWEAFERAGIDPDRVRGERVGVFVGATDQAYGPRMHEAGEAVAGHLLTGNTSSVASGRIAYQLGLTGPAVTLDTACSSSLVALHLAAQALRNDECTMALAGGVMVMSTPGTFVEFSRQRGLSPSGRCRSFAAAADGTGWSEGAGLLLVERLSDARRLGHRVLAVIRGSAVNQDGASNGLTAPNGRSQQRVIRQALADAELTTADVDAVEAHGTGTKLGDPIEAEALLATYGQGRAEERPLWLGSVKSNLGHTQHAAGIAGVIKMVQALRAEVLPQTLHVDEPSPYVDWSAGGVRLLTESRPWPAGAVPRRAGVSSFGVSGTNAHLILEEAPADVDSDDASTDEPAAGPAPASAASPPPVDCALVPWVLSGRSPGALRAQAARLATALAPVDRLDAGLSLAATRSAFEHRAVILSADHDEALAGLAALADGRSSTAAVTGEAVPGRLGLLFTGQGAQRAGMGLGLHEAFPVYAAAFDEVCAVLDPLLGRSLRDAIASGDGLEQTGLTQPALFAVEVALFRLVESLGVTPGFVAGHSIGEIAAAHVAGVLSLADAATLVAARGRLMQALPSGGSMVAVRAAREQVTAALAELAEQHTGRVGGAAGDDPASVVGIAAVNGPASVVISGDEQAVDAVVAALGVSGRRLAVSHAFHSPLMEPMLEEFEQVVSGLRFSVPTLPFVSTVTGALVDAEQLCRAEYWVEHVRRPVLFADAVGALAREGVTTLLEIGPDGILSGLVPDLAPDAVAVPLLRADRPEPQAVLTALAAIHTRGAGVDWSAYFAGTAAQRIDLPTYAFQRRRFWAGQSAAHVAADPADREFWQIVEREDLSALADLVGLDGTELGAALPALAGWRRRRLGQAVAAQWRYQTVWQPQPAPAPATITGEWLVVADDDFAAEAQQAVRALSARGADARIADAVTATAAGVLLLGRSPLPSLAETQASTWTLSRGAVAVTGAERPEPAGLQLWAQAQELAWQDLPHWRGIVDLAPDLDEPGWLRLVDLLAAATESQYAQRADGVYAPRLHTASAGSRPAWTPRGTVLLSGAETPAAALLTGWLAAAGAEVAAVAAGDLDAAATVLATRRVTAVVHVNHDPATGPAMMWLLDELTRGRDLDAYVLLSSATTLFGGPGQAAHAGLRLHADALAQRRRADGLPAVSVAWGLWDGAELEPAAGFRPMAAEPALLALADAATQAPACAVIADIDWPRVAGAVPVSVRSLVADLPQVRELEPEDGVMAGGELRRRLAGLGPQDRDRALLGLVLDQVALVLGYPGTDRLGGRQAFTELGLNSLTAVELRNRLAAATGLTLPATLVFDHPNPQAVAHYLGAELFSAAPATTVTARQAADADEPIAIVGMACRFPGDVASPEDLWDLVVTGRDAIGGFPVDRGWDVEGLYDPDPDAAGRTYARDGGFLYGAAEFDAAFFGISPREALAMDPQQRLLLETAWEAFERAGIDPETVRGTEIGVFAGGNGTDYASMMTRAPEGVDGYLMTGTASSVVAGRISYTFGFTGPAMTIDTACSSSLVALHLAAQALRNGECHMALAGGVTVMSTPGTFIEFSRQRGLSPDGRCKAFSAEADGTGWAEGVGMLLVERLSDARRLGHRVLAVVRGSAVNQDGASNGLTAPNGPSQQRVIRQALSSAGLSTSDVDLVEAHGTGTRLGDPIEAEALLATYGQGRSADRPLWLGSLKSNIGHAQAAAGVGGVIKVVQALRHGVMPRTLHAENRSPFVDWSAGAVELLTEAKQWPDLDRPRRAAVSSFGASGTNTHVIIEQAPEPDPVTPPTGGTGTVAWALSAKADTALRDQARALLAAVDPSDRETNPAVLPADAFAIAAVLARRSAFDQRAVVLGDDLAELTAGLSALASGSDAPGLVIDAVTGGRLGLLFTGQGAQRSGMGLGL</sequence>
<dbReference type="Proteomes" id="UP001596392">
    <property type="component" value="Unassembled WGS sequence"/>
</dbReference>
<dbReference type="Gene3D" id="3.40.366.10">
    <property type="entry name" value="Malonyl-Coenzyme A Acyl Carrier Protein, domain 2"/>
    <property type="match status" value="1"/>
</dbReference>
<dbReference type="InterPro" id="IPR036736">
    <property type="entry name" value="ACP-like_sf"/>
</dbReference>
<keyword evidence="12" id="KW-1185">Reference proteome</keyword>
<dbReference type="InterPro" id="IPR036291">
    <property type="entry name" value="NAD(P)-bd_dom_sf"/>
</dbReference>
<evidence type="ECO:0000256" key="3">
    <source>
        <dbReference type="ARBA" id="ARBA00022553"/>
    </source>
</evidence>
<dbReference type="SMART" id="SM01294">
    <property type="entry name" value="PKS_PP_betabranch"/>
    <property type="match status" value="1"/>
</dbReference>
<dbReference type="CDD" id="cd00833">
    <property type="entry name" value="PKS"/>
    <property type="match status" value="2"/>
</dbReference>
<dbReference type="SUPFAM" id="SSF101173">
    <property type="entry name" value="Docking domain B of the erythromycin polyketide synthase (DEBS)"/>
    <property type="match status" value="1"/>
</dbReference>
<evidence type="ECO:0000256" key="6">
    <source>
        <dbReference type="ARBA" id="ARBA00023268"/>
    </source>
</evidence>
<proteinExistence type="predicted"/>
<keyword evidence="2" id="KW-0596">Phosphopantetheine</keyword>
<dbReference type="InterPro" id="IPR020806">
    <property type="entry name" value="PKS_PP-bd"/>
</dbReference>
<dbReference type="InterPro" id="IPR013968">
    <property type="entry name" value="PKS_KR"/>
</dbReference>
<evidence type="ECO:0000256" key="4">
    <source>
        <dbReference type="ARBA" id="ARBA00022679"/>
    </source>
</evidence>
<dbReference type="InterPro" id="IPR014031">
    <property type="entry name" value="Ketoacyl_synth_C"/>
</dbReference>
<accession>A0ABW2H8I9</accession>
<dbReference type="PROSITE" id="PS50075">
    <property type="entry name" value="CARRIER"/>
    <property type="match status" value="1"/>
</dbReference>
<dbReference type="PROSITE" id="PS52004">
    <property type="entry name" value="KS3_2"/>
    <property type="match status" value="2"/>
</dbReference>
<dbReference type="PROSITE" id="PS00606">
    <property type="entry name" value="KS3_1"/>
    <property type="match status" value="2"/>
</dbReference>
<dbReference type="InterPro" id="IPR032821">
    <property type="entry name" value="PKS_assoc"/>
</dbReference>
<dbReference type="InterPro" id="IPR015083">
    <property type="entry name" value="NorB/c/GfsB-D-like_docking"/>
</dbReference>
<protein>
    <submittedName>
        <fullName evidence="11">Type I polyketide synthase</fullName>
    </submittedName>
</protein>
<evidence type="ECO:0000313" key="11">
    <source>
        <dbReference type="EMBL" id="MFC7248067.1"/>
    </source>
</evidence>
<dbReference type="SMART" id="SM00823">
    <property type="entry name" value="PKS_PP"/>
    <property type="match status" value="1"/>
</dbReference>
<organism evidence="11 12">
    <name type="scientific">Catellatospora aurea</name>
    <dbReference type="NCBI Taxonomy" id="1337874"/>
    <lineage>
        <taxon>Bacteria</taxon>
        <taxon>Bacillati</taxon>
        <taxon>Actinomycetota</taxon>
        <taxon>Actinomycetes</taxon>
        <taxon>Micromonosporales</taxon>
        <taxon>Micromonosporaceae</taxon>
        <taxon>Catellatospora</taxon>
    </lineage>
</organism>
<dbReference type="InterPro" id="IPR014043">
    <property type="entry name" value="Acyl_transferase_dom"/>
</dbReference>
<evidence type="ECO:0000256" key="7">
    <source>
        <dbReference type="ARBA" id="ARBA00023315"/>
    </source>
</evidence>
<name>A0ABW2H8I9_9ACTN</name>
<dbReference type="PROSITE" id="PS00012">
    <property type="entry name" value="PHOSPHOPANTETHEINE"/>
    <property type="match status" value="1"/>
</dbReference>
<feature type="non-terminal residue" evidence="11">
    <location>
        <position position="2028"/>
    </location>
</feature>
<dbReference type="EMBL" id="JBHTAC010000076">
    <property type="protein sequence ID" value="MFC7248067.1"/>
    <property type="molecule type" value="Genomic_DNA"/>
</dbReference>
<feature type="domain" description="Ketosynthase family 3 (KS3)" evidence="10">
    <location>
        <begin position="33"/>
        <end position="459"/>
    </location>
</feature>
<feature type="domain" description="Carrier" evidence="9">
    <location>
        <begin position="1382"/>
        <end position="1457"/>
    </location>
</feature>
<dbReference type="SMART" id="SM00822">
    <property type="entry name" value="PKS_KR"/>
    <property type="match status" value="1"/>
</dbReference>
<dbReference type="Pfam" id="PF08990">
    <property type="entry name" value="Docking"/>
    <property type="match status" value="1"/>
</dbReference>
<dbReference type="SUPFAM" id="SSF51735">
    <property type="entry name" value="NAD(P)-binding Rossmann-fold domains"/>
    <property type="match status" value="2"/>
</dbReference>
<dbReference type="Pfam" id="PF02801">
    <property type="entry name" value="Ketoacyl-synt_C"/>
    <property type="match status" value="2"/>
</dbReference>
<keyword evidence="7" id="KW-0012">Acyltransferase</keyword>
<dbReference type="Pfam" id="PF00109">
    <property type="entry name" value="ketoacyl-synt"/>
    <property type="match status" value="2"/>
</dbReference>
<dbReference type="SMART" id="SM00825">
    <property type="entry name" value="PKS_KS"/>
    <property type="match status" value="2"/>
</dbReference>
<dbReference type="InterPro" id="IPR014030">
    <property type="entry name" value="Ketoacyl_synth_N"/>
</dbReference>
<dbReference type="InterPro" id="IPR020841">
    <property type="entry name" value="PKS_Beta-ketoAc_synthase_dom"/>
</dbReference>
<dbReference type="InterPro" id="IPR001227">
    <property type="entry name" value="Ac_transferase_dom_sf"/>
</dbReference>
<comment type="caution">
    <text evidence="11">The sequence shown here is derived from an EMBL/GenBank/DDBJ whole genome shotgun (WGS) entry which is preliminary data.</text>
</comment>
<dbReference type="InterPro" id="IPR016035">
    <property type="entry name" value="Acyl_Trfase/lysoPLipase"/>
</dbReference>
<keyword evidence="6" id="KW-0511">Multifunctional enzyme</keyword>
<dbReference type="RefSeq" id="WP_376810745.1">
    <property type="nucleotide sequence ID" value="NZ_JBHTAC010000076.1"/>
</dbReference>
<evidence type="ECO:0000256" key="8">
    <source>
        <dbReference type="SAM" id="MobiDB-lite"/>
    </source>
</evidence>
<dbReference type="Gene3D" id="3.40.50.720">
    <property type="entry name" value="NAD(P)-binding Rossmann-like Domain"/>
    <property type="match status" value="1"/>
</dbReference>
<evidence type="ECO:0000313" key="12">
    <source>
        <dbReference type="Proteomes" id="UP001596392"/>
    </source>
</evidence>
<dbReference type="InterPro" id="IPR057326">
    <property type="entry name" value="KR_dom"/>
</dbReference>
<dbReference type="SMART" id="SM00827">
    <property type="entry name" value="PKS_AT"/>
    <property type="match status" value="1"/>
</dbReference>
<dbReference type="Pfam" id="PF00698">
    <property type="entry name" value="Acyl_transf_1"/>
    <property type="match status" value="1"/>
</dbReference>
<comment type="cofactor">
    <cofactor evidence="1">
        <name>pantetheine 4'-phosphate</name>
        <dbReference type="ChEBI" id="CHEBI:47942"/>
    </cofactor>
</comment>
<dbReference type="SUPFAM" id="SSF52151">
    <property type="entry name" value="FabD/lysophospholipase-like"/>
    <property type="match status" value="1"/>
</dbReference>
<keyword evidence="3" id="KW-0597">Phosphoprotein</keyword>
<dbReference type="Pfam" id="PF08659">
    <property type="entry name" value="KR"/>
    <property type="match status" value="1"/>
</dbReference>
<feature type="domain" description="Ketosynthase family 3 (KS3)" evidence="10">
    <location>
        <begin position="1475"/>
        <end position="1901"/>
    </location>
</feature>
<dbReference type="SUPFAM" id="SSF53901">
    <property type="entry name" value="Thiolase-like"/>
    <property type="match status" value="2"/>
</dbReference>
<dbReference type="InterPro" id="IPR006162">
    <property type="entry name" value="Ppantetheine_attach_site"/>
</dbReference>
<dbReference type="Gene3D" id="3.40.47.10">
    <property type="match status" value="2"/>
</dbReference>
<dbReference type="Pfam" id="PF16197">
    <property type="entry name" value="KAsynt_C_assoc"/>
    <property type="match status" value="1"/>
</dbReference>
<dbReference type="PANTHER" id="PTHR43775:SF51">
    <property type="entry name" value="INACTIVE PHENOLPHTHIOCEROL SYNTHESIS POLYKETIDE SYNTHASE TYPE I PKS1-RELATED"/>
    <property type="match status" value="1"/>
</dbReference>
<dbReference type="InterPro" id="IPR016039">
    <property type="entry name" value="Thiolase-like"/>
</dbReference>
<feature type="region of interest" description="Disordered" evidence="8">
    <location>
        <begin position="463"/>
        <end position="486"/>
    </location>
</feature>
<evidence type="ECO:0000259" key="9">
    <source>
        <dbReference type="PROSITE" id="PS50075"/>
    </source>
</evidence>
<evidence type="ECO:0000256" key="5">
    <source>
        <dbReference type="ARBA" id="ARBA00023194"/>
    </source>
</evidence>
<evidence type="ECO:0000259" key="10">
    <source>
        <dbReference type="PROSITE" id="PS52004"/>
    </source>
</evidence>
<feature type="compositionally biased region" description="Low complexity" evidence="8">
    <location>
        <begin position="474"/>
        <end position="484"/>
    </location>
</feature>
<dbReference type="Pfam" id="PF00550">
    <property type="entry name" value="PP-binding"/>
    <property type="match status" value="1"/>
</dbReference>
<dbReference type="Gene3D" id="1.10.1200.10">
    <property type="entry name" value="ACP-like"/>
    <property type="match status" value="1"/>
</dbReference>
<dbReference type="InterPro" id="IPR009081">
    <property type="entry name" value="PP-bd_ACP"/>
</dbReference>
<dbReference type="InterPro" id="IPR018201">
    <property type="entry name" value="Ketoacyl_synth_AS"/>
</dbReference>
<reference evidence="12" key="1">
    <citation type="journal article" date="2019" name="Int. J. Syst. Evol. Microbiol.">
        <title>The Global Catalogue of Microorganisms (GCM) 10K type strain sequencing project: providing services to taxonomists for standard genome sequencing and annotation.</title>
        <authorList>
            <consortium name="The Broad Institute Genomics Platform"/>
            <consortium name="The Broad Institute Genome Sequencing Center for Infectious Disease"/>
            <person name="Wu L."/>
            <person name="Ma J."/>
        </authorList>
    </citation>
    <scope>NUCLEOTIDE SEQUENCE [LARGE SCALE GENOMIC DNA]</scope>
    <source>
        <strain evidence="12">CGMCC 1.9106</strain>
    </source>
</reference>
<dbReference type="InterPro" id="IPR036299">
    <property type="entry name" value="Polyketide_synth_docking_sf"/>
</dbReference>